<dbReference type="SUPFAM" id="SSF50952">
    <property type="entry name" value="Soluble quinoprotein glucose dehydrogenase"/>
    <property type="match status" value="1"/>
</dbReference>
<sequence>MLLPRRFVLLLLCFLYPFYGFAQDGFPVAAGSGLLPEDAAAAMTMPEGFQAKLFAGEPDVHQPIAFTIDERGRLWVVENYSYPDWSPYGRDRILILEDTDGDGSFDESTVFFDQLNFATAIAVGHGGVWVGTAPYLIFIPDKNRDDIPDGPPQVVLDGWGHQDTHETLNSFVWGPDGWLYGNQGIFTHSNVGAPGARDDERTPLNACVWRYHPTKKIFEVFAEGISNQWGLDFNDTGDAFVTACVIPHLYHVIQAGHYQRQAGQHFNPYTYGDLQNIGDHLHYDNGVSWVDSRFGAGGTDAAGGGHAHAGTLIYLGDNFPAEYRGSLLTHNILGNRINRDTLAPVGSGYIGSHAPDFMKANDGWFRGLRLETGPDGSLFNSDWYDPRACHQQRPHDRTNGRIYKISYGTPDPVLVDLAALSSAELVALQLHPNEWHVRRARLILQERGPDPAVHDALREIIRTNPDVTRQLRALWTLHVTRGLNSTLALELLRSPAAYVRGWTVQLMTEDRNPAPRVRAAFVELATNDASPIVRRFLASAAQRIAPADRWDIVAALLTHGEDADDANLPLLYWYAAEPLVALDPTRAMALATASPLASLRPFFLRRQAEAAATASAAGQADDSSGLANLVQTLGATDDTTWQHEVLSSLLAATAGRTDLDAPEGWADTYRKLNTSPDLDLIAQADTLAARFGDKGIYWAKRRVAGDAFAPLPARQAALEIVLQRRNFQMAPFYQELLTEPGLRLQALRGLAPYEVPGTPEAIFAAYPTFEPDEKRLALSILAQRETYARALSTAIASGTIPASDLDAGLVRQLRLRNDSEIDQVLTTHWGVMQESSEYAQAEIDRWKTILTPQRIDSADTANGYRIFAETCASCHVLFDEGADLGPELTGSNRKDIDYLLANIVDPNGTIGRDYLLTIVETHDGRSAAGIVKRETPTGVTLANAAETVTFARADIKAVNRLEVSLMPPGLLEGLAEPEVVDLVAYLNALGPGAQP</sequence>
<dbReference type="SUPFAM" id="SSF46626">
    <property type="entry name" value="Cytochrome c"/>
    <property type="match status" value="1"/>
</dbReference>
<evidence type="ECO:0000313" key="6">
    <source>
        <dbReference type="EMBL" id="WED63166.1"/>
    </source>
</evidence>
<dbReference type="InterPro" id="IPR011042">
    <property type="entry name" value="6-blade_b-propeller_TolB-like"/>
</dbReference>
<dbReference type="InterPro" id="IPR013428">
    <property type="entry name" value="Membrane-bound_put_N"/>
</dbReference>
<protein>
    <submittedName>
        <fullName evidence="6">C-type cytochrome</fullName>
    </submittedName>
</protein>
<dbReference type="Gene3D" id="2.120.10.30">
    <property type="entry name" value="TolB, C-terminal domain"/>
    <property type="match status" value="1"/>
</dbReference>
<dbReference type="InterPro" id="IPR055557">
    <property type="entry name" value="DUF7133"/>
</dbReference>
<feature type="domain" description="Cytochrome c" evidence="5">
    <location>
        <begin position="858"/>
        <end position="990"/>
    </location>
</feature>
<dbReference type="Proteomes" id="UP001218638">
    <property type="component" value="Chromosome"/>
</dbReference>
<name>A0AAE9ZS03_9BACT</name>
<dbReference type="RefSeq" id="WP_330928802.1">
    <property type="nucleotide sequence ID" value="NZ_CP119075.1"/>
</dbReference>
<dbReference type="InterPro" id="IPR011041">
    <property type="entry name" value="Quinoprot_gluc/sorb_DH_b-prop"/>
</dbReference>
<dbReference type="NCBIfam" id="TIGR02604">
    <property type="entry name" value="Piru_Ver_Nterm"/>
    <property type="match status" value="1"/>
</dbReference>
<dbReference type="GO" id="GO:0046872">
    <property type="term" value="F:metal ion binding"/>
    <property type="evidence" value="ECO:0007669"/>
    <property type="project" value="UniProtKB-KW"/>
</dbReference>
<gene>
    <name evidence="6" type="ORF">PXH66_12580</name>
</gene>
<dbReference type="GO" id="GO:0009055">
    <property type="term" value="F:electron transfer activity"/>
    <property type="evidence" value="ECO:0007669"/>
    <property type="project" value="InterPro"/>
</dbReference>
<dbReference type="InterPro" id="IPR013427">
    <property type="entry name" value="Haem-bd_dom_put"/>
</dbReference>
<dbReference type="InterPro" id="IPR036909">
    <property type="entry name" value="Cyt_c-like_dom_sf"/>
</dbReference>
<dbReference type="KEGG" id="slom:PXH66_12580"/>
<organism evidence="6 7">
    <name type="scientific">Synoicihabitans lomoniglobus</name>
    <dbReference type="NCBI Taxonomy" id="2909285"/>
    <lineage>
        <taxon>Bacteria</taxon>
        <taxon>Pseudomonadati</taxon>
        <taxon>Verrucomicrobiota</taxon>
        <taxon>Opitutia</taxon>
        <taxon>Opitutales</taxon>
        <taxon>Opitutaceae</taxon>
        <taxon>Synoicihabitans</taxon>
    </lineage>
</organism>
<evidence type="ECO:0000313" key="7">
    <source>
        <dbReference type="Proteomes" id="UP001218638"/>
    </source>
</evidence>
<dbReference type="Pfam" id="PF23500">
    <property type="entry name" value="DUF7133"/>
    <property type="match status" value="1"/>
</dbReference>
<proteinExistence type="predicted"/>
<evidence type="ECO:0000256" key="1">
    <source>
        <dbReference type="ARBA" id="ARBA00022617"/>
    </source>
</evidence>
<evidence type="ECO:0000256" key="2">
    <source>
        <dbReference type="ARBA" id="ARBA00022723"/>
    </source>
</evidence>
<keyword evidence="2 4" id="KW-0479">Metal-binding</keyword>
<dbReference type="NCBIfam" id="TIGR02603">
    <property type="entry name" value="CxxCH_TIGR02603"/>
    <property type="match status" value="1"/>
</dbReference>
<reference evidence="6" key="1">
    <citation type="submission" date="2023-03" db="EMBL/GenBank/DDBJ databases">
        <title>Lomoglobus Profundus gen. nov., sp. nov., a novel member of the phylum Verrucomicrobia, isolated from deep-marine sediment of South China Sea.</title>
        <authorList>
            <person name="Ahmad T."/>
            <person name="Ishaq S.E."/>
            <person name="Wang F."/>
        </authorList>
    </citation>
    <scope>NUCLEOTIDE SEQUENCE</scope>
    <source>
        <strain evidence="6">LMO-M01</strain>
    </source>
</reference>
<evidence type="ECO:0000256" key="4">
    <source>
        <dbReference type="PROSITE-ProRule" id="PRU00433"/>
    </source>
</evidence>
<keyword evidence="7" id="KW-1185">Reference proteome</keyword>
<dbReference type="EMBL" id="CP119075">
    <property type="protein sequence ID" value="WED63166.1"/>
    <property type="molecule type" value="Genomic_DNA"/>
</dbReference>
<accession>A0AAE9ZS03</accession>
<dbReference type="PANTHER" id="PTHR33546:SF1">
    <property type="entry name" value="LARGE, MULTIFUNCTIONAL SECRETED PROTEIN"/>
    <property type="match status" value="1"/>
</dbReference>
<dbReference type="PROSITE" id="PS51007">
    <property type="entry name" value="CYTC"/>
    <property type="match status" value="1"/>
</dbReference>
<dbReference type="PANTHER" id="PTHR33546">
    <property type="entry name" value="LARGE, MULTIFUNCTIONAL SECRETED PROTEIN-RELATED"/>
    <property type="match status" value="1"/>
</dbReference>
<evidence type="ECO:0000259" key="5">
    <source>
        <dbReference type="PROSITE" id="PS51007"/>
    </source>
</evidence>
<dbReference type="InterPro" id="IPR009056">
    <property type="entry name" value="Cyt_c-like_dom"/>
</dbReference>
<dbReference type="AlphaFoldDB" id="A0AAE9ZS03"/>
<evidence type="ECO:0000256" key="3">
    <source>
        <dbReference type="ARBA" id="ARBA00023004"/>
    </source>
</evidence>
<dbReference type="GO" id="GO:0020037">
    <property type="term" value="F:heme binding"/>
    <property type="evidence" value="ECO:0007669"/>
    <property type="project" value="InterPro"/>
</dbReference>
<keyword evidence="3 4" id="KW-0408">Iron</keyword>
<dbReference type="Gene3D" id="1.10.760.10">
    <property type="entry name" value="Cytochrome c-like domain"/>
    <property type="match status" value="1"/>
</dbReference>
<keyword evidence="1 4" id="KW-0349">Heme</keyword>